<keyword evidence="5" id="KW-0812">Transmembrane</keyword>
<organism evidence="11 12">
    <name type="scientific">Pseudacidovorax intermedius</name>
    <dbReference type="NCBI Taxonomy" id="433924"/>
    <lineage>
        <taxon>Bacteria</taxon>
        <taxon>Pseudomonadati</taxon>
        <taxon>Pseudomonadota</taxon>
        <taxon>Betaproteobacteria</taxon>
        <taxon>Burkholderiales</taxon>
        <taxon>Comamonadaceae</taxon>
        <taxon>Pseudacidovorax</taxon>
    </lineage>
</organism>
<dbReference type="Pfam" id="PF02321">
    <property type="entry name" value="OEP"/>
    <property type="match status" value="2"/>
</dbReference>
<dbReference type="STRING" id="433924.NS331_18560"/>
<dbReference type="InterPro" id="IPR051906">
    <property type="entry name" value="TolC-like"/>
</dbReference>
<dbReference type="PANTHER" id="PTHR30026:SF22">
    <property type="entry name" value="OUTER MEMBRANE EFFLUX PROTEIN"/>
    <property type="match status" value="1"/>
</dbReference>
<dbReference type="GO" id="GO:1990281">
    <property type="term" value="C:efflux pump complex"/>
    <property type="evidence" value="ECO:0007669"/>
    <property type="project" value="TreeGrafter"/>
</dbReference>
<dbReference type="PANTHER" id="PTHR30026">
    <property type="entry name" value="OUTER MEMBRANE PROTEIN TOLC"/>
    <property type="match status" value="1"/>
</dbReference>
<keyword evidence="6" id="KW-0472">Membrane</keyword>
<evidence type="ECO:0000256" key="1">
    <source>
        <dbReference type="ARBA" id="ARBA00004442"/>
    </source>
</evidence>
<dbReference type="InterPro" id="IPR032710">
    <property type="entry name" value="NTF2-like_dom_sf"/>
</dbReference>
<dbReference type="Proteomes" id="UP000255265">
    <property type="component" value="Unassembled WGS sequence"/>
</dbReference>
<comment type="similarity">
    <text evidence="2">Belongs to the outer membrane factor (OMF) (TC 1.B.17) family.</text>
</comment>
<comment type="caution">
    <text evidence="11">The sequence shown here is derived from an EMBL/GenBank/DDBJ whole genome shotgun (WGS) entry which is preliminary data.</text>
</comment>
<evidence type="ECO:0000256" key="3">
    <source>
        <dbReference type="ARBA" id="ARBA00022448"/>
    </source>
</evidence>
<dbReference type="GO" id="GO:0015288">
    <property type="term" value="F:porin activity"/>
    <property type="evidence" value="ECO:0007669"/>
    <property type="project" value="TreeGrafter"/>
</dbReference>
<keyword evidence="12" id="KW-1185">Reference proteome</keyword>
<reference evidence="11 12" key="1">
    <citation type="submission" date="2018-07" db="EMBL/GenBank/DDBJ databases">
        <title>Genomic Encyclopedia of Type Strains, Phase IV (KMG-IV): sequencing the most valuable type-strain genomes for metagenomic binning, comparative biology and taxonomic classification.</title>
        <authorList>
            <person name="Goeker M."/>
        </authorList>
    </citation>
    <scope>NUCLEOTIDE SEQUENCE [LARGE SCALE GENOMIC DNA]</scope>
    <source>
        <strain evidence="11 12">DSM 21352</strain>
    </source>
</reference>
<dbReference type="EMBL" id="QQAV01000012">
    <property type="protein sequence ID" value="RDI19644.1"/>
    <property type="molecule type" value="Genomic_DNA"/>
</dbReference>
<evidence type="ECO:0000256" key="7">
    <source>
        <dbReference type="ARBA" id="ARBA00023237"/>
    </source>
</evidence>
<evidence type="ECO:0000256" key="5">
    <source>
        <dbReference type="ARBA" id="ARBA00022692"/>
    </source>
</evidence>
<feature type="region of interest" description="Disordered" evidence="8">
    <location>
        <begin position="493"/>
        <end position="520"/>
    </location>
</feature>
<evidence type="ECO:0000256" key="2">
    <source>
        <dbReference type="ARBA" id="ARBA00007613"/>
    </source>
</evidence>
<dbReference type="SUPFAM" id="SSF56954">
    <property type="entry name" value="Outer membrane efflux proteins (OEP)"/>
    <property type="match status" value="1"/>
</dbReference>
<dbReference type="NCBIfam" id="TIGR01844">
    <property type="entry name" value="type_I_sec_TolC"/>
    <property type="match status" value="1"/>
</dbReference>
<dbReference type="InterPro" id="IPR010130">
    <property type="entry name" value="T1SS_OMP_TolC"/>
</dbReference>
<evidence type="ECO:0000259" key="10">
    <source>
        <dbReference type="Pfam" id="PF24125"/>
    </source>
</evidence>
<evidence type="ECO:0000256" key="4">
    <source>
        <dbReference type="ARBA" id="ARBA00022452"/>
    </source>
</evidence>
<evidence type="ECO:0000256" key="9">
    <source>
        <dbReference type="SAM" id="SignalP"/>
    </source>
</evidence>
<dbReference type="Gene3D" id="3.10.450.50">
    <property type="match status" value="1"/>
</dbReference>
<dbReference type="GO" id="GO:0015562">
    <property type="term" value="F:efflux transmembrane transporter activity"/>
    <property type="evidence" value="ECO:0007669"/>
    <property type="project" value="InterPro"/>
</dbReference>
<sequence>MSVLTFRPVAVAALLACSVAVAQTPATSASAPTPAVAPAAAATALPPASLGDAVGLAINRNPEVLARLRMYQASDAEQAVARSALRPQVDLQAFTGYQSSRISGSDSQSYSRPGANLQLRQTLFDGGAASSDTRRAGFAKLSRYYDYLAASDEIALQAVQAYIDVARYRELERLAADNWGFHNETREQLDRRASAGVGKRVDLELAQGRAALSQSNWLTDSANLHDVTQRFQRLVGQLPAAQLAPVPETSANLPPAQQVLNEAMRRNPGFLSAVSGIRAARADLDVRTAAKSPTVAFVAQTGTDKQLSGLDTVQRVQNSSVQVVLNYNLYRGGADDARARAAQENFYAAQDQRDLACRNIRQTATIAYNDLRRLREQLNYLEQHQLSSEKAREAFRQQFDIGQRSLLDLLDTENEVFQARRAVVNARYDYLLAGYRVLQQTNGLLPAMNQKPLMVDAPEVPEGGQAEDEAVLCSTEMTPPQVLDTAAVVAARPPLQPTPGQTSPAPRPLPVPAQTAPDTSGVASTVQSWARTWSAKDLNNYMAFYSSTFRPQQGSVEAWKSLRTTRVTKAGPISVTVEDLQVRADGANAAQASFKQTYRSSDYNDVVNKTLRFVREGQAWKIQSEVATPVR</sequence>
<protein>
    <submittedName>
        <fullName evidence="11">Adhesin transport system outer membrane protein</fullName>
    </submittedName>
</protein>
<feature type="signal peptide" evidence="9">
    <location>
        <begin position="1"/>
        <end position="22"/>
    </location>
</feature>
<dbReference type="Pfam" id="PF24125">
    <property type="entry name" value="Cds6_C"/>
    <property type="match status" value="1"/>
</dbReference>
<dbReference type="SUPFAM" id="SSF54427">
    <property type="entry name" value="NTF2-like"/>
    <property type="match status" value="1"/>
</dbReference>
<keyword evidence="7" id="KW-0998">Cell outer membrane</keyword>
<keyword evidence="9" id="KW-0732">Signal</keyword>
<proteinExistence type="inferred from homology"/>
<dbReference type="Gene3D" id="1.20.1600.10">
    <property type="entry name" value="Outer membrane efflux proteins (OEP)"/>
    <property type="match status" value="1"/>
</dbReference>
<dbReference type="RefSeq" id="WP_170159451.1">
    <property type="nucleotide sequence ID" value="NZ_QQAV01000012.1"/>
</dbReference>
<gene>
    <name evidence="11" type="ORF">DFR41_112151</name>
</gene>
<feature type="domain" description="Cds6 C-terminal" evidence="10">
    <location>
        <begin position="522"/>
        <end position="625"/>
    </location>
</feature>
<keyword evidence="3" id="KW-0813">Transport</keyword>
<feature type="chain" id="PRO_5016868066" evidence="9">
    <location>
        <begin position="23"/>
        <end position="631"/>
    </location>
</feature>
<keyword evidence="4" id="KW-1134">Transmembrane beta strand</keyword>
<evidence type="ECO:0000256" key="8">
    <source>
        <dbReference type="SAM" id="MobiDB-lite"/>
    </source>
</evidence>
<dbReference type="InterPro" id="IPR003423">
    <property type="entry name" value="OMP_efflux"/>
</dbReference>
<name>A0A370F6N9_9BURK</name>
<dbReference type="AlphaFoldDB" id="A0A370F6N9"/>
<evidence type="ECO:0000313" key="12">
    <source>
        <dbReference type="Proteomes" id="UP000255265"/>
    </source>
</evidence>
<evidence type="ECO:0000256" key="6">
    <source>
        <dbReference type="ARBA" id="ARBA00023136"/>
    </source>
</evidence>
<evidence type="ECO:0000313" key="11">
    <source>
        <dbReference type="EMBL" id="RDI19644.1"/>
    </source>
</evidence>
<dbReference type="InterPro" id="IPR056203">
    <property type="entry name" value="Cds6_C"/>
</dbReference>
<accession>A0A370F6N9</accession>
<dbReference type="GO" id="GO:0009279">
    <property type="term" value="C:cell outer membrane"/>
    <property type="evidence" value="ECO:0007669"/>
    <property type="project" value="UniProtKB-SubCell"/>
</dbReference>
<comment type="subcellular location">
    <subcellularLocation>
        <location evidence="1">Cell outer membrane</location>
    </subcellularLocation>
</comment>